<protein>
    <submittedName>
        <fullName evidence="1">Uncharacterized protein</fullName>
    </submittedName>
</protein>
<evidence type="ECO:0000313" key="2">
    <source>
        <dbReference type="Proteomes" id="UP000320176"/>
    </source>
</evidence>
<evidence type="ECO:0000313" key="1">
    <source>
        <dbReference type="EMBL" id="TWT98408.1"/>
    </source>
</evidence>
<comment type="caution">
    <text evidence="1">The sequence shown here is derived from an EMBL/GenBank/DDBJ whole genome shotgun (WGS) entry which is preliminary data.</text>
</comment>
<dbReference type="EMBL" id="SJPN01000006">
    <property type="protein sequence ID" value="TWT98408.1"/>
    <property type="molecule type" value="Genomic_DNA"/>
</dbReference>
<sequence>MVLHKFLSRPSGAAGNVTDTHTAQGGWFVFGRMVVFVFDLESRTTIVARLSKSIACRAKRFAIPNH</sequence>
<gene>
    <name evidence="1" type="ORF">Pla52n_49210</name>
</gene>
<proteinExistence type="predicted"/>
<dbReference type="AlphaFoldDB" id="A0A5C6AGH6"/>
<keyword evidence="2" id="KW-1185">Reference proteome</keyword>
<accession>A0A5C6AGH6</accession>
<reference evidence="1 2" key="1">
    <citation type="submission" date="2019-02" db="EMBL/GenBank/DDBJ databases">
        <title>Deep-cultivation of Planctomycetes and their phenomic and genomic characterization uncovers novel biology.</title>
        <authorList>
            <person name="Wiegand S."/>
            <person name="Jogler M."/>
            <person name="Boedeker C."/>
            <person name="Pinto D."/>
            <person name="Vollmers J."/>
            <person name="Rivas-Marin E."/>
            <person name="Kohn T."/>
            <person name="Peeters S.H."/>
            <person name="Heuer A."/>
            <person name="Rast P."/>
            <person name="Oberbeckmann S."/>
            <person name="Bunk B."/>
            <person name="Jeske O."/>
            <person name="Meyerdierks A."/>
            <person name="Storesund J.E."/>
            <person name="Kallscheuer N."/>
            <person name="Luecker S."/>
            <person name="Lage O.M."/>
            <person name="Pohl T."/>
            <person name="Merkel B.J."/>
            <person name="Hornburger P."/>
            <person name="Mueller R.-W."/>
            <person name="Bruemmer F."/>
            <person name="Labrenz M."/>
            <person name="Spormann A.M."/>
            <person name="Op Den Camp H."/>
            <person name="Overmann J."/>
            <person name="Amann R."/>
            <person name="Jetten M.S.M."/>
            <person name="Mascher T."/>
            <person name="Medema M.H."/>
            <person name="Devos D.P."/>
            <person name="Kaster A.-K."/>
            <person name="Ovreas L."/>
            <person name="Rohde M."/>
            <person name="Galperin M.Y."/>
            <person name="Jogler C."/>
        </authorList>
    </citation>
    <scope>NUCLEOTIDE SEQUENCE [LARGE SCALE GENOMIC DNA]</scope>
    <source>
        <strain evidence="1 2">Pla52n</strain>
    </source>
</reference>
<organism evidence="1 2">
    <name type="scientific">Stieleria varia</name>
    <dbReference type="NCBI Taxonomy" id="2528005"/>
    <lineage>
        <taxon>Bacteria</taxon>
        <taxon>Pseudomonadati</taxon>
        <taxon>Planctomycetota</taxon>
        <taxon>Planctomycetia</taxon>
        <taxon>Pirellulales</taxon>
        <taxon>Pirellulaceae</taxon>
        <taxon>Stieleria</taxon>
    </lineage>
</organism>
<name>A0A5C6AGH6_9BACT</name>
<dbReference type="Proteomes" id="UP000320176">
    <property type="component" value="Unassembled WGS sequence"/>
</dbReference>